<dbReference type="GeneID" id="14443570"/>
<dbReference type="EMBL" id="JQ345700">
    <property type="protein sequence ID" value="AFV70651.1"/>
    <property type="molecule type" value="Genomic_DNA"/>
</dbReference>
<accession>K9MP26</accession>
<proteinExistence type="predicted"/>
<dbReference type="Proteomes" id="UP000108614">
    <property type="component" value="Segment"/>
</dbReference>
<keyword evidence="2" id="KW-1185">Reference proteome</keyword>
<dbReference type="KEGG" id="vg:14443570"/>
<evidence type="ECO:0000313" key="2">
    <source>
        <dbReference type="Proteomes" id="UP000108614"/>
    </source>
</evidence>
<dbReference type="RefSeq" id="YP_007347015.1">
    <property type="nucleotide sequence ID" value="NC_020074.1"/>
</dbReference>
<sequence>MFVNSTCCCEDSHCLLRVDIPFFSIDVIKSICNFIEFKLISTHLCALPCQMYKIHCHCDDPTSLQCLCIKQILTYKLKNVKRKIPFLLPWTNCCSNVIFYQVVQECVIFCRYWNALHVEEEIVKNHCYRRLNFGHFKSIFVLKDVNMVTLRETLYRLHITLNLPELRGFHLPPYDNTYWKSPETADLQNQPCLVRFIRFNGMEYQERYLKRLLKNRLR</sequence>
<name>K9MP26_9ADEN</name>
<organism evidence="1 2">
    <name type="scientific">Bovine adenovirus 6</name>
    <dbReference type="NCBI Taxonomy" id="111167"/>
    <lineage>
        <taxon>Viruses</taxon>
        <taxon>Varidnaviria</taxon>
        <taxon>Bamfordvirae</taxon>
        <taxon>Preplasmiviricota</taxon>
        <taxon>Polisuviricotina</taxon>
        <taxon>Pharingeaviricetes</taxon>
        <taxon>Rowavirales</taxon>
        <taxon>Adenoviridae</taxon>
        <taxon>Barthadenovirus</taxon>
        <taxon>Barthadenovirus bossextum</taxon>
        <taxon>Bovine atadenovirus E</taxon>
    </lineage>
</organism>
<reference evidence="1 2" key="1">
    <citation type="submission" date="2011-12" db="EMBL/GenBank/DDBJ databases">
        <title>Genome analysis of Bovine adenovirus 6 reveals a need to establish a new species: Bovine adenovirus E.</title>
        <authorList>
            <person name="Erdei N."/>
            <person name="Szathmary R."/>
            <person name="Harrach B."/>
            <person name="Benko M."/>
        </authorList>
    </citation>
    <scope>NUCLEOTIDE SEQUENCE [LARGE SCALE GENOMIC DNA]</scope>
    <source>
        <strain evidence="1">671130</strain>
    </source>
</reference>
<evidence type="ECO:0000313" key="1">
    <source>
        <dbReference type="EMBL" id="AFV70651.1"/>
    </source>
</evidence>
<dbReference type="OrthoDB" id="15008at10239"/>
<protein>
    <submittedName>
        <fullName evidence="1">E4.3</fullName>
    </submittedName>
</protein>